<protein>
    <recommendedName>
        <fullName evidence="3">S-adenosylhomocysteine hydrolase</fullName>
    </recommendedName>
</protein>
<dbReference type="Proteomes" id="UP000032336">
    <property type="component" value="Unassembled WGS sequence"/>
</dbReference>
<accession>A0A0D8FSL0</accession>
<evidence type="ECO:0008006" key="3">
    <source>
        <dbReference type="Google" id="ProtNLM"/>
    </source>
</evidence>
<dbReference type="AlphaFoldDB" id="A0A0D8FSL0"/>
<evidence type="ECO:0000313" key="1">
    <source>
        <dbReference type="EMBL" id="KJE76255.1"/>
    </source>
</evidence>
<evidence type="ECO:0000313" key="2">
    <source>
        <dbReference type="Proteomes" id="UP000032336"/>
    </source>
</evidence>
<reference evidence="1 2" key="1">
    <citation type="submission" date="2015-01" db="EMBL/GenBank/DDBJ databases">
        <title>Draft genome of the acidophilic iron oxidizer Ferrimicrobium acidiphilum strain T23.</title>
        <authorList>
            <person name="Poehlein A."/>
            <person name="Eisen S."/>
            <person name="Schloemann M."/>
            <person name="Johnson B.D."/>
            <person name="Daniel R."/>
            <person name="Muehling M."/>
        </authorList>
    </citation>
    <scope>NUCLEOTIDE SEQUENCE [LARGE SCALE GENOMIC DNA]</scope>
    <source>
        <strain evidence="1 2">T23</strain>
    </source>
</reference>
<name>A0A0D8FSL0_9ACTN</name>
<keyword evidence="2" id="KW-1185">Reference proteome</keyword>
<dbReference type="GeneID" id="78373101"/>
<dbReference type="OrthoDB" id="573467at2"/>
<organism evidence="1 2">
    <name type="scientific">Ferrimicrobium acidiphilum DSM 19497</name>
    <dbReference type="NCBI Taxonomy" id="1121877"/>
    <lineage>
        <taxon>Bacteria</taxon>
        <taxon>Bacillati</taxon>
        <taxon>Actinomycetota</taxon>
        <taxon>Acidimicrobiia</taxon>
        <taxon>Acidimicrobiales</taxon>
        <taxon>Acidimicrobiaceae</taxon>
        <taxon>Ferrimicrobium</taxon>
    </lineage>
</organism>
<gene>
    <name evidence="1" type="ORF">FEAC_19900</name>
</gene>
<comment type="caution">
    <text evidence="1">The sequence shown here is derived from an EMBL/GenBank/DDBJ whole genome shotgun (WGS) entry which is preliminary data.</text>
</comment>
<dbReference type="RefSeq" id="WP_052566154.1">
    <property type="nucleotide sequence ID" value="NZ_JQKF01000034.1"/>
</dbReference>
<proteinExistence type="predicted"/>
<dbReference type="eggNOG" id="ENOG5030JEU">
    <property type="taxonomic scope" value="Bacteria"/>
</dbReference>
<dbReference type="EMBL" id="JXUW01000019">
    <property type="protein sequence ID" value="KJE76255.1"/>
    <property type="molecule type" value="Genomic_DNA"/>
</dbReference>
<sequence length="154" mass="17281">MSGPTIRSQIESYLVEHESESAFLRSEFSACGKSRSGVDNAIRAMIADGQLVRVGYGIYVRSKRRISSITGNEITGPVEVPEVWVPELLRKLGVEPRANSAVRAYNERRTTQVPAWICYEIGSSRLRRKIRIGKGVVKYERNGQLLDLNANSKR</sequence>